<accession>F2UBR7</accession>
<proteinExistence type="predicted"/>
<dbReference type="InParanoid" id="F2UBR7"/>
<feature type="compositionally biased region" description="Low complexity" evidence="1">
    <location>
        <begin position="175"/>
        <end position="184"/>
    </location>
</feature>
<evidence type="ECO:0000313" key="2">
    <source>
        <dbReference type="EMBL" id="EGD73933.1"/>
    </source>
</evidence>
<name>F2UBR7_SALR5</name>
<feature type="region of interest" description="Disordered" evidence="1">
    <location>
        <begin position="161"/>
        <end position="242"/>
    </location>
</feature>
<dbReference type="Proteomes" id="UP000007799">
    <property type="component" value="Unassembled WGS sequence"/>
</dbReference>
<protein>
    <submittedName>
        <fullName evidence="2">Uncharacterized protein</fullName>
    </submittedName>
</protein>
<dbReference type="RefSeq" id="XP_004993496.1">
    <property type="nucleotide sequence ID" value="XM_004993439.1"/>
</dbReference>
<dbReference type="EMBL" id="GL832967">
    <property type="protein sequence ID" value="EGD73933.1"/>
    <property type="molecule type" value="Genomic_DNA"/>
</dbReference>
<sequence length="348" mass="37747">MKRSFNESMPISCHGSLPPKSMLLAADEQTGSGSANNGNEMRAPGTARIEEHMLMAVMAGVMARACGQHDTTSAASVDSAHAPHTQQQQQQWYQQEQQQQQPAHHVRGSLRAGARARTAMGFAFQRLGADAPNEQQRLQFRLPAAHDTARGVASMFFETAEAPPQRPARAPPVFPSASGAAHLGPGPGLPPPAIARAQPYHDSASSQHSPSVPSPSMDTGLMPSSGPDTPTGGPTGRAAHASGSQHQFCPICDRSSHKPIKSICNVCYSGVYNDILKWIDRQQRAIDPSYTLEAFVEDLKTMPRGCERQYTCGKESFKFDQSQLLRRKIADFNRQLSPDMPDDDEHEG</sequence>
<dbReference type="AlphaFoldDB" id="F2UBR7"/>
<dbReference type="KEGG" id="sre:PTSG_05628"/>
<evidence type="ECO:0000256" key="1">
    <source>
        <dbReference type="SAM" id="MobiDB-lite"/>
    </source>
</evidence>
<gene>
    <name evidence="2" type="ORF">PTSG_05628</name>
</gene>
<feature type="compositionally biased region" description="Low complexity" evidence="1">
    <location>
        <begin position="203"/>
        <end position="216"/>
    </location>
</feature>
<evidence type="ECO:0000313" key="3">
    <source>
        <dbReference type="Proteomes" id="UP000007799"/>
    </source>
</evidence>
<dbReference type="GeneID" id="16074073"/>
<keyword evidence="3" id="KW-1185">Reference proteome</keyword>
<feature type="compositionally biased region" description="Low complexity" evidence="1">
    <location>
        <begin position="86"/>
        <end position="101"/>
    </location>
</feature>
<reference evidence="2" key="1">
    <citation type="submission" date="2009-08" db="EMBL/GenBank/DDBJ databases">
        <title>Annotation of Salpingoeca rosetta.</title>
        <authorList>
            <consortium name="The Broad Institute Genome Sequencing Platform"/>
            <person name="Russ C."/>
            <person name="Cuomo C."/>
            <person name="Burger G."/>
            <person name="Gray M.W."/>
            <person name="Holland P.W.H."/>
            <person name="King N."/>
            <person name="Lang F.B.F."/>
            <person name="Roger A.J."/>
            <person name="Ruiz-Trillo I."/>
            <person name="Young S.K."/>
            <person name="Zeng Q."/>
            <person name="Gargeya S."/>
            <person name="Alvarado L."/>
            <person name="Berlin A."/>
            <person name="Chapman S.B."/>
            <person name="Chen Z."/>
            <person name="Freedman E."/>
            <person name="Gellesch M."/>
            <person name="Goldberg J."/>
            <person name="Griggs A."/>
            <person name="Gujja S."/>
            <person name="Heilman E."/>
            <person name="Heiman D."/>
            <person name="Howarth C."/>
            <person name="Mehta T."/>
            <person name="Neiman D."/>
            <person name="Pearson M."/>
            <person name="Roberts A."/>
            <person name="Saif S."/>
            <person name="Shea T."/>
            <person name="Shenoy N."/>
            <person name="Sisk P."/>
            <person name="Stolte C."/>
            <person name="Sykes S."/>
            <person name="White J."/>
            <person name="Yandava C."/>
            <person name="Haas B."/>
            <person name="Nusbaum C."/>
            <person name="Birren B."/>
        </authorList>
    </citation>
    <scope>NUCLEOTIDE SEQUENCE [LARGE SCALE GENOMIC DNA]</scope>
    <source>
        <strain evidence="2">ATCC 50818</strain>
    </source>
</reference>
<feature type="compositionally biased region" description="Low complexity" evidence="1">
    <location>
        <begin position="223"/>
        <end position="232"/>
    </location>
</feature>
<feature type="compositionally biased region" description="Pro residues" evidence="1">
    <location>
        <begin position="164"/>
        <end position="174"/>
    </location>
</feature>
<organism evidence="3">
    <name type="scientific">Salpingoeca rosetta (strain ATCC 50818 / BSB-021)</name>
    <dbReference type="NCBI Taxonomy" id="946362"/>
    <lineage>
        <taxon>Eukaryota</taxon>
        <taxon>Choanoflagellata</taxon>
        <taxon>Craspedida</taxon>
        <taxon>Salpingoecidae</taxon>
        <taxon>Salpingoeca</taxon>
    </lineage>
</organism>
<feature type="region of interest" description="Disordered" evidence="1">
    <location>
        <begin position="72"/>
        <end position="113"/>
    </location>
</feature>